<proteinExistence type="predicted"/>
<organism evidence="1 2">
    <name type="scientific">Caerostris extrusa</name>
    <name type="common">Bark spider</name>
    <name type="synonym">Caerostris bankana</name>
    <dbReference type="NCBI Taxonomy" id="172846"/>
    <lineage>
        <taxon>Eukaryota</taxon>
        <taxon>Metazoa</taxon>
        <taxon>Ecdysozoa</taxon>
        <taxon>Arthropoda</taxon>
        <taxon>Chelicerata</taxon>
        <taxon>Arachnida</taxon>
        <taxon>Araneae</taxon>
        <taxon>Araneomorphae</taxon>
        <taxon>Entelegynae</taxon>
        <taxon>Araneoidea</taxon>
        <taxon>Araneidae</taxon>
        <taxon>Caerostris</taxon>
    </lineage>
</organism>
<accession>A0AAV4W0G0</accession>
<comment type="caution">
    <text evidence="1">The sequence shown here is derived from an EMBL/GenBank/DDBJ whole genome shotgun (WGS) entry which is preliminary data.</text>
</comment>
<reference evidence="1 2" key="1">
    <citation type="submission" date="2021-06" db="EMBL/GenBank/DDBJ databases">
        <title>Caerostris extrusa draft genome.</title>
        <authorList>
            <person name="Kono N."/>
            <person name="Arakawa K."/>
        </authorList>
    </citation>
    <scope>NUCLEOTIDE SEQUENCE [LARGE SCALE GENOMIC DNA]</scope>
</reference>
<evidence type="ECO:0000313" key="2">
    <source>
        <dbReference type="Proteomes" id="UP001054945"/>
    </source>
</evidence>
<protein>
    <submittedName>
        <fullName evidence="1">Uncharacterized protein</fullName>
    </submittedName>
</protein>
<dbReference type="Proteomes" id="UP001054945">
    <property type="component" value="Unassembled WGS sequence"/>
</dbReference>
<evidence type="ECO:0000313" key="1">
    <source>
        <dbReference type="EMBL" id="GIY75349.1"/>
    </source>
</evidence>
<sequence>MVMDVTNRPGKQQEVQDNIQVLLFTGYNHPFTWRGMSSLITWRRTSIFVRLNNKRESPRLLLRVIYVTSSWTSTLPRP</sequence>
<name>A0AAV4W0G0_CAEEX</name>
<keyword evidence="2" id="KW-1185">Reference proteome</keyword>
<dbReference type="EMBL" id="BPLR01015327">
    <property type="protein sequence ID" value="GIY75349.1"/>
    <property type="molecule type" value="Genomic_DNA"/>
</dbReference>
<dbReference type="AlphaFoldDB" id="A0AAV4W0G0"/>
<gene>
    <name evidence="1" type="ORF">CEXT_716311</name>
</gene>